<keyword evidence="3" id="KW-0238">DNA-binding</keyword>
<dbReference type="InterPro" id="IPR036388">
    <property type="entry name" value="WH-like_DNA-bd_sf"/>
</dbReference>
<dbReference type="InterPro" id="IPR051054">
    <property type="entry name" value="SorC_transcr_regulators"/>
</dbReference>
<dbReference type="RefSeq" id="WP_167226519.1">
    <property type="nucleotide sequence ID" value="NZ_JAAQPH010000012.1"/>
</dbReference>
<gene>
    <name evidence="6" type="ORF">HBA54_16360</name>
</gene>
<evidence type="ECO:0000313" key="6">
    <source>
        <dbReference type="EMBL" id="NIA70181.1"/>
    </source>
</evidence>
<evidence type="ECO:0000256" key="3">
    <source>
        <dbReference type="ARBA" id="ARBA00023125"/>
    </source>
</evidence>
<keyword evidence="4" id="KW-0804">Transcription</keyword>
<dbReference type="Pfam" id="PF04198">
    <property type="entry name" value="Sugar-bind"/>
    <property type="match status" value="1"/>
</dbReference>
<keyword evidence="2" id="KW-0805">Transcription regulation</keyword>
<dbReference type="GO" id="GO:0030246">
    <property type="term" value="F:carbohydrate binding"/>
    <property type="evidence" value="ECO:0007669"/>
    <property type="project" value="InterPro"/>
</dbReference>
<dbReference type="Gene3D" id="1.10.10.10">
    <property type="entry name" value="Winged helix-like DNA-binding domain superfamily/Winged helix DNA-binding domain"/>
    <property type="match status" value="1"/>
</dbReference>
<keyword evidence="7" id="KW-1185">Reference proteome</keyword>
<evidence type="ECO:0000256" key="1">
    <source>
        <dbReference type="ARBA" id="ARBA00010466"/>
    </source>
</evidence>
<evidence type="ECO:0000313" key="7">
    <source>
        <dbReference type="Proteomes" id="UP000761264"/>
    </source>
</evidence>
<organism evidence="6 7">
    <name type="scientific">Pelagibius litoralis</name>
    <dbReference type="NCBI Taxonomy" id="374515"/>
    <lineage>
        <taxon>Bacteria</taxon>
        <taxon>Pseudomonadati</taxon>
        <taxon>Pseudomonadota</taxon>
        <taxon>Alphaproteobacteria</taxon>
        <taxon>Rhodospirillales</taxon>
        <taxon>Rhodovibrionaceae</taxon>
        <taxon>Pelagibius</taxon>
    </lineage>
</organism>
<comment type="caution">
    <text evidence="6">The sequence shown here is derived from an EMBL/GenBank/DDBJ whole genome shotgun (WGS) entry which is preliminary data.</text>
</comment>
<evidence type="ECO:0000259" key="5">
    <source>
        <dbReference type="Pfam" id="PF04198"/>
    </source>
</evidence>
<reference evidence="6" key="1">
    <citation type="submission" date="2020-03" db="EMBL/GenBank/DDBJ databases">
        <title>Genome of Pelagibius litoralis DSM 21314T.</title>
        <authorList>
            <person name="Wang G."/>
        </authorList>
    </citation>
    <scope>NUCLEOTIDE SEQUENCE</scope>
    <source>
        <strain evidence="6">DSM 21314</strain>
    </source>
</reference>
<feature type="domain" description="Sugar-binding" evidence="5">
    <location>
        <begin position="66"/>
        <end position="319"/>
    </location>
</feature>
<dbReference type="InterPro" id="IPR007324">
    <property type="entry name" value="Sugar-bd_dom_put"/>
</dbReference>
<dbReference type="InterPro" id="IPR037171">
    <property type="entry name" value="NagB/RpiA_transferase-like"/>
</dbReference>
<sequence>MIRAPKTLQIDEDERFLARVAWFYHVEGLTQGAVAERLGVTRLRVNKALADARRLGVVRISINSSFGSCAEVEARLKTRFGLEDAYIVPSPADPNNVQTIVGTALGHHLTRLLANPQIKLFGMSWGNTLNLATRFMEPVHRPDLEIVSMMGGMTKGSDINTFEVTTRLADLCSAQHSYFTAPLYTGSKESRDTLMGLDVFRAVLDKIRRVDAVTMAAGDTSAASILVNDGLPGDIAIEELIEAGAVGDILGQFLDARGQLVDHPINDRVIGVGMKDLFDMKSVILAAGGAHKVPILAAALGSGAVDVFISDEDTAEAVLLGAEAKPQDQART</sequence>
<name>A0A967EZ97_9PROT</name>
<dbReference type="GO" id="GO:0003677">
    <property type="term" value="F:DNA binding"/>
    <property type="evidence" value="ECO:0007669"/>
    <property type="project" value="UniProtKB-KW"/>
</dbReference>
<dbReference type="Proteomes" id="UP000761264">
    <property type="component" value="Unassembled WGS sequence"/>
</dbReference>
<dbReference type="EMBL" id="JAAQPH010000012">
    <property type="protein sequence ID" value="NIA70181.1"/>
    <property type="molecule type" value="Genomic_DNA"/>
</dbReference>
<dbReference type="Gene3D" id="3.40.50.1360">
    <property type="match status" value="1"/>
</dbReference>
<proteinExistence type="inferred from homology"/>
<evidence type="ECO:0000256" key="4">
    <source>
        <dbReference type="ARBA" id="ARBA00023163"/>
    </source>
</evidence>
<dbReference type="PANTHER" id="PTHR34294:SF1">
    <property type="entry name" value="TRANSCRIPTIONAL REGULATOR LSRR"/>
    <property type="match status" value="1"/>
</dbReference>
<comment type="similarity">
    <text evidence="1">Belongs to the SorC transcriptional regulatory family.</text>
</comment>
<evidence type="ECO:0000256" key="2">
    <source>
        <dbReference type="ARBA" id="ARBA00023015"/>
    </source>
</evidence>
<dbReference type="AlphaFoldDB" id="A0A967EZ97"/>
<dbReference type="PANTHER" id="PTHR34294">
    <property type="entry name" value="TRANSCRIPTIONAL REGULATOR-RELATED"/>
    <property type="match status" value="1"/>
</dbReference>
<protein>
    <submittedName>
        <fullName evidence="6">Sugar-binding transcriptional regulator</fullName>
    </submittedName>
</protein>
<accession>A0A967EZ97</accession>
<dbReference type="SUPFAM" id="SSF100950">
    <property type="entry name" value="NagB/RpiA/CoA transferase-like"/>
    <property type="match status" value="1"/>
</dbReference>